<name>A0A812PPA7_9DINO</name>
<dbReference type="EMBL" id="CAJNDS010002175">
    <property type="protein sequence ID" value="CAE7360385.1"/>
    <property type="molecule type" value="Genomic_DNA"/>
</dbReference>
<dbReference type="Proteomes" id="UP000604046">
    <property type="component" value="Unassembled WGS sequence"/>
</dbReference>
<organism evidence="1 2">
    <name type="scientific">Symbiodinium natans</name>
    <dbReference type="NCBI Taxonomy" id="878477"/>
    <lineage>
        <taxon>Eukaryota</taxon>
        <taxon>Sar</taxon>
        <taxon>Alveolata</taxon>
        <taxon>Dinophyceae</taxon>
        <taxon>Suessiales</taxon>
        <taxon>Symbiodiniaceae</taxon>
        <taxon>Symbiodinium</taxon>
    </lineage>
</organism>
<dbReference type="OrthoDB" id="425363at2759"/>
<dbReference type="AlphaFoldDB" id="A0A812PPA7"/>
<keyword evidence="2" id="KW-1185">Reference proteome</keyword>
<comment type="caution">
    <text evidence="1">The sequence shown here is derived from an EMBL/GenBank/DDBJ whole genome shotgun (WGS) entry which is preliminary data.</text>
</comment>
<protein>
    <submittedName>
        <fullName evidence="1">Uncharacterized protein</fullName>
    </submittedName>
</protein>
<accession>A0A812PPA7</accession>
<sequence length="159" mass="18024">MILSVQPIIGPKGPNYVNTSGHSLTTRMLYSVIPSELYCGDLTLDTLLDDMVADLTRMYEDGLEVQVKNAPARFRLVLLAVKGDWPFLRKSMKLEDWFDFSKAAYDRNHAKVLPSRSLQASLDQAYIDYRDYCHRSGKSTSITNFSLQTLKVETSLGCY</sequence>
<feature type="non-terminal residue" evidence="1">
    <location>
        <position position="1"/>
    </location>
</feature>
<reference evidence="1" key="1">
    <citation type="submission" date="2021-02" db="EMBL/GenBank/DDBJ databases">
        <authorList>
            <person name="Dougan E. K."/>
            <person name="Rhodes N."/>
            <person name="Thang M."/>
            <person name="Chan C."/>
        </authorList>
    </citation>
    <scope>NUCLEOTIDE SEQUENCE</scope>
</reference>
<proteinExistence type="predicted"/>
<gene>
    <name evidence="1" type="ORF">SNAT2548_LOCUS19354</name>
</gene>
<evidence type="ECO:0000313" key="2">
    <source>
        <dbReference type="Proteomes" id="UP000604046"/>
    </source>
</evidence>
<evidence type="ECO:0000313" key="1">
    <source>
        <dbReference type="EMBL" id="CAE7360385.1"/>
    </source>
</evidence>